<keyword evidence="4" id="KW-1185">Reference proteome</keyword>
<organism evidence="3 4">
    <name type="scientific">Clostridium facile</name>
    <dbReference type="NCBI Taxonomy" id="2763035"/>
    <lineage>
        <taxon>Bacteria</taxon>
        <taxon>Bacillati</taxon>
        <taxon>Bacillota</taxon>
        <taxon>Clostridia</taxon>
        <taxon>Eubacteriales</taxon>
        <taxon>Clostridiaceae</taxon>
        <taxon>Clostridium</taxon>
    </lineage>
</organism>
<proteinExistence type="predicted"/>
<name>A0ABR7IN81_9CLOT</name>
<evidence type="ECO:0000313" key="3">
    <source>
        <dbReference type="EMBL" id="MBC5786589.1"/>
    </source>
</evidence>
<comment type="caution">
    <text evidence="3">The sequence shown here is derived from an EMBL/GenBank/DDBJ whole genome shotgun (WGS) entry which is preliminary data.</text>
</comment>
<dbReference type="RefSeq" id="WP_186995872.1">
    <property type="nucleotide sequence ID" value="NZ_JACOQK010000001.1"/>
</dbReference>
<sequence length="100" mass="11113">MKKKIIVSIVAVFAALAAGAWAIAKFVKRGSKKISEDLDYDENYLGDEDYTGGDEVDLAETSENQDETENEQSTEEPEEDTTITDGFDVESLTEPEEEKE</sequence>
<evidence type="ECO:0000256" key="1">
    <source>
        <dbReference type="SAM" id="MobiDB-lite"/>
    </source>
</evidence>
<keyword evidence="2" id="KW-0732">Signal</keyword>
<feature type="chain" id="PRO_5045124832" evidence="2">
    <location>
        <begin position="23"/>
        <end position="100"/>
    </location>
</feature>
<evidence type="ECO:0000313" key="4">
    <source>
        <dbReference type="Proteomes" id="UP000649151"/>
    </source>
</evidence>
<evidence type="ECO:0000256" key="2">
    <source>
        <dbReference type="SAM" id="SignalP"/>
    </source>
</evidence>
<dbReference type="Proteomes" id="UP000649151">
    <property type="component" value="Unassembled WGS sequence"/>
</dbReference>
<feature type="signal peptide" evidence="2">
    <location>
        <begin position="1"/>
        <end position="22"/>
    </location>
</feature>
<reference evidence="3 4" key="1">
    <citation type="submission" date="2020-08" db="EMBL/GenBank/DDBJ databases">
        <title>Genome public.</title>
        <authorList>
            <person name="Liu C."/>
            <person name="Sun Q."/>
        </authorList>
    </citation>
    <scope>NUCLEOTIDE SEQUENCE [LARGE SCALE GENOMIC DNA]</scope>
    <source>
        <strain evidence="3 4">NSJ-27</strain>
    </source>
</reference>
<feature type="region of interest" description="Disordered" evidence="1">
    <location>
        <begin position="38"/>
        <end position="100"/>
    </location>
</feature>
<accession>A0ABR7IN81</accession>
<protein>
    <submittedName>
        <fullName evidence="3">Uncharacterized protein</fullName>
    </submittedName>
</protein>
<gene>
    <name evidence="3" type="ORF">H8Z77_00920</name>
</gene>
<dbReference type="EMBL" id="JACOQK010000001">
    <property type="protein sequence ID" value="MBC5786589.1"/>
    <property type="molecule type" value="Genomic_DNA"/>
</dbReference>